<dbReference type="GO" id="GO:0016020">
    <property type="term" value="C:membrane"/>
    <property type="evidence" value="ECO:0007669"/>
    <property type="project" value="UniProtKB-SubCell"/>
</dbReference>
<feature type="non-terminal residue" evidence="6">
    <location>
        <position position="414"/>
    </location>
</feature>
<dbReference type="InterPro" id="IPR038591">
    <property type="entry name" value="NolW-like_sf"/>
</dbReference>
<dbReference type="Gene3D" id="3.55.50.30">
    <property type="match status" value="1"/>
</dbReference>
<reference evidence="6" key="1">
    <citation type="journal article" date="2020" name="mSystems">
        <title>Genome- and Community-Level Interaction Insights into Carbon Utilization and Element Cycling Functions of Hydrothermarchaeota in Hydrothermal Sediment.</title>
        <authorList>
            <person name="Zhou Z."/>
            <person name="Liu Y."/>
            <person name="Xu W."/>
            <person name="Pan J."/>
            <person name="Luo Z.H."/>
            <person name="Li M."/>
        </authorList>
    </citation>
    <scope>NUCLEOTIDE SEQUENCE [LARGE SCALE GENOMIC DNA]</scope>
    <source>
        <strain evidence="6">HyVt-501</strain>
    </source>
</reference>
<feature type="coiled-coil region" evidence="4">
    <location>
        <begin position="118"/>
        <end position="145"/>
    </location>
</feature>
<evidence type="ECO:0000313" key="6">
    <source>
        <dbReference type="EMBL" id="HHJ63638.1"/>
    </source>
</evidence>
<organism evidence="6">
    <name type="scientific">Aquifex aeolicus</name>
    <dbReference type="NCBI Taxonomy" id="63363"/>
    <lineage>
        <taxon>Bacteria</taxon>
        <taxon>Pseudomonadati</taxon>
        <taxon>Aquificota</taxon>
        <taxon>Aquificia</taxon>
        <taxon>Aquificales</taxon>
        <taxon>Aquificaceae</taxon>
        <taxon>Aquifex</taxon>
    </lineage>
</organism>
<dbReference type="AlphaFoldDB" id="A0A7C5Q7G4"/>
<proteinExistence type="predicted"/>
<dbReference type="Pfam" id="PF21305">
    <property type="entry name" value="type_II_gspD_N0"/>
    <property type="match status" value="1"/>
</dbReference>
<dbReference type="Proteomes" id="UP000885792">
    <property type="component" value="Unassembled WGS sequence"/>
</dbReference>
<accession>A0A7C5Q7G4</accession>
<keyword evidence="3" id="KW-0472">Membrane</keyword>
<protein>
    <submittedName>
        <fullName evidence="6">Pilus assembly protein</fullName>
    </submittedName>
</protein>
<feature type="domain" description="GspD-like N0" evidence="5">
    <location>
        <begin position="2"/>
        <end position="72"/>
    </location>
</feature>
<dbReference type="InterPro" id="IPR049371">
    <property type="entry name" value="GspD-like_N0"/>
</dbReference>
<comment type="caution">
    <text evidence="6">The sequence shown here is derived from an EMBL/GenBank/DDBJ whole genome shotgun (WGS) entry which is preliminary data.</text>
</comment>
<sequence length="414" mass="47130">MRFEEVKLDTVIKALAKVVKKNVIIDPEVKDILKKTASIYIQRPVSVNEAFNLILREYGLIAVPVNREIYKITKAGEFELDIRELTEKDVEKLIDFLKRRVSPSAEIVIDKTLKTIYVRDEEKRVKRLEGKLKEYVERIVAERRLGVEERPEAVITRVFYLKTISIEEAKQLLMPHISKKTVLTEAPTFNALVITDEAERIKKYEEVLRNFLVTAPATRKPVTEIFYLRYISPTEFIKMIEPIRSEAGLVLTGGAIRVEKERQREARREEKVTPILKEFNAVMITDYPEVIERIKEQFSEYISEDPPQVKIEARILEVRKEVVRELGINWSALLSNVKVQQSWQGGIGSNLGVGQSGSIIPGLSGTPGGILTFTYSKGALNALNLRLSAFERIGKIKNLAKPTVITINGQEATI</sequence>
<evidence type="ECO:0000256" key="2">
    <source>
        <dbReference type="ARBA" id="ARBA00022729"/>
    </source>
</evidence>
<dbReference type="GO" id="GO:0015627">
    <property type="term" value="C:type II protein secretion system complex"/>
    <property type="evidence" value="ECO:0007669"/>
    <property type="project" value="TreeGrafter"/>
</dbReference>
<dbReference type="Gene3D" id="3.30.1370.120">
    <property type="match status" value="2"/>
</dbReference>
<evidence type="ECO:0000256" key="1">
    <source>
        <dbReference type="ARBA" id="ARBA00004370"/>
    </source>
</evidence>
<name>A0A7C5Q7G4_AQUAO</name>
<gene>
    <name evidence="6" type="ORF">ENJ61_01895</name>
</gene>
<evidence type="ECO:0000256" key="3">
    <source>
        <dbReference type="ARBA" id="ARBA00023136"/>
    </source>
</evidence>
<dbReference type="PANTHER" id="PTHR30332">
    <property type="entry name" value="PROBABLE GENERAL SECRETION PATHWAY PROTEIN D"/>
    <property type="match status" value="1"/>
</dbReference>
<keyword evidence="4" id="KW-0175">Coiled coil</keyword>
<dbReference type="GO" id="GO:0009306">
    <property type="term" value="P:protein secretion"/>
    <property type="evidence" value="ECO:0007669"/>
    <property type="project" value="TreeGrafter"/>
</dbReference>
<dbReference type="InterPro" id="IPR050810">
    <property type="entry name" value="Bact_Secretion_Sys_Channel"/>
</dbReference>
<evidence type="ECO:0000259" key="5">
    <source>
        <dbReference type="Pfam" id="PF21305"/>
    </source>
</evidence>
<keyword evidence="2" id="KW-0732">Signal</keyword>
<comment type="subcellular location">
    <subcellularLocation>
        <location evidence="1">Membrane</location>
    </subcellularLocation>
</comment>
<evidence type="ECO:0000256" key="4">
    <source>
        <dbReference type="SAM" id="Coils"/>
    </source>
</evidence>
<dbReference type="PANTHER" id="PTHR30332:SF24">
    <property type="entry name" value="SECRETIN GSPD-RELATED"/>
    <property type="match status" value="1"/>
</dbReference>
<dbReference type="EMBL" id="DRNB01000065">
    <property type="protein sequence ID" value="HHJ63638.1"/>
    <property type="molecule type" value="Genomic_DNA"/>
</dbReference>